<reference evidence="2 3" key="1">
    <citation type="submission" date="2020-11" db="EMBL/GenBank/DDBJ databases">
        <title>Algicoccus daihaiensis sp.nov., isolated from Daihai Lake in Inner Mongolia.</title>
        <authorList>
            <person name="Kai J."/>
        </authorList>
    </citation>
    <scope>NUCLEOTIDE SEQUENCE [LARGE SCALE GENOMIC DNA]</scope>
    <source>
        <strain evidence="3">f23</strain>
    </source>
</reference>
<dbReference type="Pfam" id="PF01814">
    <property type="entry name" value="Hemerythrin"/>
    <property type="match status" value="1"/>
</dbReference>
<proteinExistence type="predicted"/>
<dbReference type="PANTHER" id="PTHR39966">
    <property type="entry name" value="BLL2471 PROTEIN-RELATED"/>
    <property type="match status" value="1"/>
</dbReference>
<evidence type="ECO:0000313" key="2">
    <source>
        <dbReference type="EMBL" id="UOD51163.1"/>
    </source>
</evidence>
<evidence type="ECO:0000259" key="1">
    <source>
        <dbReference type="Pfam" id="PF01814"/>
    </source>
</evidence>
<dbReference type="PANTHER" id="PTHR39966:SF1">
    <property type="entry name" value="HEMERYTHRIN-LIKE DOMAIN-CONTAINING PROTEIN"/>
    <property type="match status" value="1"/>
</dbReference>
<dbReference type="Gene3D" id="1.20.120.520">
    <property type="entry name" value="nmb1532 protein domain like"/>
    <property type="match status" value="1"/>
</dbReference>
<accession>A0ABY4ALK6</accession>
<dbReference type="InterPro" id="IPR012312">
    <property type="entry name" value="Hemerythrin-like"/>
</dbReference>
<evidence type="ECO:0000313" key="3">
    <source>
        <dbReference type="Proteomes" id="UP000831607"/>
    </source>
</evidence>
<sequence>MQAMRILLDEHQSLAAIIHAIRHMIREISAGKLKPDFKLLHAMVHYLDAYPEKKHHPKEDEFLFAPLRARTDKASEVLDRLEAEHATSDARIAALSEALNTYEADPANGFVAFNEAFEKYAEFYREHMMLEEREVLPLIRECFTDEDWAFANAGFEKSQDPMGGTRRGSGEEDFGRIFSKLVEAAPAPIGLGLGPYKDD</sequence>
<gene>
    <name evidence="2" type="ORF">DHf2319_04505</name>
</gene>
<dbReference type="EMBL" id="CP063982">
    <property type="protein sequence ID" value="UOD51163.1"/>
    <property type="molecule type" value="Genomic_DNA"/>
</dbReference>
<keyword evidence="3" id="KW-1185">Reference proteome</keyword>
<protein>
    <submittedName>
        <fullName evidence="2">Hemerythrin domain-containing protein</fullName>
    </submittedName>
</protein>
<dbReference type="RefSeq" id="WP_243479629.1">
    <property type="nucleotide sequence ID" value="NZ_CP063982.1"/>
</dbReference>
<dbReference type="Proteomes" id="UP000831607">
    <property type="component" value="Chromosome"/>
</dbReference>
<organism evidence="2 3">
    <name type="scientific">Orrella daihaiensis</name>
    <dbReference type="NCBI Taxonomy" id="2782176"/>
    <lineage>
        <taxon>Bacteria</taxon>
        <taxon>Pseudomonadati</taxon>
        <taxon>Pseudomonadota</taxon>
        <taxon>Betaproteobacteria</taxon>
        <taxon>Burkholderiales</taxon>
        <taxon>Alcaligenaceae</taxon>
        <taxon>Orrella</taxon>
    </lineage>
</organism>
<dbReference type="CDD" id="cd12108">
    <property type="entry name" value="Hr-like"/>
    <property type="match status" value="1"/>
</dbReference>
<name>A0ABY4ALK6_9BURK</name>
<feature type="domain" description="Hemerythrin-like" evidence="1">
    <location>
        <begin position="5"/>
        <end position="139"/>
    </location>
</feature>